<reference evidence="2" key="1">
    <citation type="submission" date="2021-11" db="EMBL/GenBank/DDBJ databases">
        <title>Purpureocillium_takamizusanense_genome.</title>
        <authorList>
            <person name="Nguyen N.-H."/>
        </authorList>
    </citation>
    <scope>NUCLEOTIDE SEQUENCE</scope>
    <source>
        <strain evidence="2">PT3</strain>
    </source>
</reference>
<dbReference type="Proteomes" id="UP000829364">
    <property type="component" value="Chromosome 1"/>
</dbReference>
<evidence type="ECO:0000256" key="1">
    <source>
        <dbReference type="SAM" id="SignalP"/>
    </source>
</evidence>
<dbReference type="KEGG" id="ptkz:JDV02_000555"/>
<organism evidence="2 3">
    <name type="scientific">Purpureocillium takamizusanense</name>
    <dbReference type="NCBI Taxonomy" id="2060973"/>
    <lineage>
        <taxon>Eukaryota</taxon>
        <taxon>Fungi</taxon>
        <taxon>Dikarya</taxon>
        <taxon>Ascomycota</taxon>
        <taxon>Pezizomycotina</taxon>
        <taxon>Sordariomycetes</taxon>
        <taxon>Hypocreomycetidae</taxon>
        <taxon>Hypocreales</taxon>
        <taxon>Ophiocordycipitaceae</taxon>
        <taxon>Purpureocillium</taxon>
    </lineage>
</organism>
<evidence type="ECO:0000313" key="2">
    <source>
        <dbReference type="EMBL" id="UNI13857.1"/>
    </source>
</evidence>
<sequence>MLSLNVLAVAVIATGASAAVITPRLAHQADFRVFGATGCKEKNLGIWTVIEGDVKPGECKGLNGDDVHSITNVDILKGCSLFAFTDDKCTTEKHPLEVGKCTNSDSGFKAWTISCE</sequence>
<proteinExistence type="predicted"/>
<accession>A0A9Q8Q6W2</accession>
<evidence type="ECO:0000313" key="3">
    <source>
        <dbReference type="Proteomes" id="UP000829364"/>
    </source>
</evidence>
<dbReference type="OrthoDB" id="4691160at2759"/>
<dbReference type="RefSeq" id="XP_047837338.1">
    <property type="nucleotide sequence ID" value="XM_047981378.1"/>
</dbReference>
<dbReference type="AlphaFoldDB" id="A0A9Q8Q6W2"/>
<dbReference type="EMBL" id="CP086354">
    <property type="protein sequence ID" value="UNI13857.1"/>
    <property type="molecule type" value="Genomic_DNA"/>
</dbReference>
<dbReference type="GeneID" id="72062520"/>
<keyword evidence="3" id="KW-1185">Reference proteome</keyword>
<gene>
    <name evidence="2" type="ORF">JDV02_000555</name>
</gene>
<feature type="signal peptide" evidence="1">
    <location>
        <begin position="1"/>
        <end position="18"/>
    </location>
</feature>
<protein>
    <submittedName>
        <fullName evidence="2">Uncharacterized protein</fullName>
    </submittedName>
</protein>
<feature type="chain" id="PRO_5040139434" evidence="1">
    <location>
        <begin position="19"/>
        <end position="116"/>
    </location>
</feature>
<name>A0A9Q8Q6W2_9HYPO</name>
<keyword evidence="1" id="KW-0732">Signal</keyword>